<dbReference type="RefSeq" id="WP_279243137.1">
    <property type="nucleotide sequence ID" value="NZ_CP036501.1"/>
</dbReference>
<sequence length="123" mass="13131">MKKILVGLLIAFVAIPAGAATKKVYTGVNRILMSDSNEYGGCLIQPSKRIYTSGTTCPFKYISLDCANATGGEGSSKADGQRRLDLALLARLTSTELAFTINDARKVNGWCVADRVEMLPEAG</sequence>
<gene>
    <name evidence="2" type="ORF">E0F26_06015</name>
</gene>
<protein>
    <recommendedName>
        <fullName evidence="4">Secreted protein</fullName>
    </recommendedName>
</protein>
<evidence type="ECO:0000313" key="2">
    <source>
        <dbReference type="EMBL" id="UZP74322.1"/>
    </source>
</evidence>
<organism evidence="2 3">
    <name type="scientific">Candidatus Paraluminiphilus aquimaris</name>
    <dbReference type="NCBI Taxonomy" id="2518994"/>
    <lineage>
        <taxon>Bacteria</taxon>
        <taxon>Pseudomonadati</taxon>
        <taxon>Pseudomonadota</taxon>
        <taxon>Gammaproteobacteria</taxon>
        <taxon>Cellvibrionales</taxon>
        <taxon>Halieaceae</taxon>
        <taxon>Candidatus Paraluminiphilus</taxon>
    </lineage>
</organism>
<dbReference type="Proteomes" id="UP001317963">
    <property type="component" value="Chromosome"/>
</dbReference>
<evidence type="ECO:0000313" key="3">
    <source>
        <dbReference type="Proteomes" id="UP001317963"/>
    </source>
</evidence>
<evidence type="ECO:0000256" key="1">
    <source>
        <dbReference type="SAM" id="SignalP"/>
    </source>
</evidence>
<dbReference type="EMBL" id="CP036501">
    <property type="protein sequence ID" value="UZP74322.1"/>
    <property type="molecule type" value="Genomic_DNA"/>
</dbReference>
<proteinExistence type="predicted"/>
<keyword evidence="1" id="KW-0732">Signal</keyword>
<reference evidence="2 3" key="1">
    <citation type="submission" date="2019-02" db="EMBL/GenBank/DDBJ databases">
        <title>Halieaceae_genomes.</title>
        <authorList>
            <person name="Li S.-H."/>
        </authorList>
    </citation>
    <scope>NUCLEOTIDE SEQUENCE [LARGE SCALE GENOMIC DNA]</scope>
    <source>
        <strain evidence="2 3">JH123</strain>
    </source>
</reference>
<accession>A0ABY6Q4X5</accession>
<feature type="signal peptide" evidence="1">
    <location>
        <begin position="1"/>
        <end position="19"/>
    </location>
</feature>
<evidence type="ECO:0008006" key="4">
    <source>
        <dbReference type="Google" id="ProtNLM"/>
    </source>
</evidence>
<name>A0ABY6Q4X5_9GAMM</name>
<keyword evidence="3" id="KW-1185">Reference proteome</keyword>
<feature type="chain" id="PRO_5045858365" description="Secreted protein" evidence="1">
    <location>
        <begin position="20"/>
        <end position="123"/>
    </location>
</feature>